<dbReference type="Gene3D" id="3.40.190.80">
    <property type="match status" value="1"/>
</dbReference>
<dbReference type="GO" id="GO:0046854">
    <property type="term" value="P:phosphatidylinositol phosphate biosynthetic process"/>
    <property type="evidence" value="ECO:0007669"/>
    <property type="project" value="InterPro"/>
</dbReference>
<accession>A0A484HC77</accession>
<evidence type="ECO:0000313" key="6">
    <source>
        <dbReference type="EMBL" id="VBB69768.1"/>
    </source>
</evidence>
<dbReference type="Gene3D" id="3.30.540.10">
    <property type="entry name" value="Fructose-1,6-Bisphosphatase, subunit A, domain 1"/>
    <property type="match status" value="1"/>
</dbReference>
<dbReference type="EMBL" id="LR026963">
    <property type="protein sequence ID" value="VBB69768.1"/>
    <property type="molecule type" value="Genomic_DNA"/>
</dbReference>
<dbReference type="SUPFAM" id="SSF56655">
    <property type="entry name" value="Carbohydrate phosphatase"/>
    <property type="match status" value="1"/>
</dbReference>
<keyword evidence="2" id="KW-1003">Cell membrane</keyword>
<dbReference type="GO" id="GO:0000103">
    <property type="term" value="P:sulfate assimilation"/>
    <property type="evidence" value="ECO:0007669"/>
    <property type="project" value="TreeGrafter"/>
</dbReference>
<protein>
    <submittedName>
        <fullName evidence="6">3'(2'),5'-bisphosphate nucleotidase</fullName>
        <ecNumber evidence="6">3.1.3.7</ecNumber>
    </submittedName>
</protein>
<evidence type="ECO:0000256" key="2">
    <source>
        <dbReference type="ARBA" id="ARBA00022475"/>
    </source>
</evidence>
<dbReference type="InterPro" id="IPR006240">
    <property type="entry name" value="CysQ"/>
</dbReference>
<organism evidence="6">
    <name type="scientific">invertebrate metagenome</name>
    <dbReference type="NCBI Taxonomy" id="1711999"/>
    <lineage>
        <taxon>unclassified sequences</taxon>
        <taxon>metagenomes</taxon>
        <taxon>organismal metagenomes</taxon>
    </lineage>
</organism>
<dbReference type="PANTHER" id="PTHR43028:SF5">
    <property type="entry name" value="3'(2'),5'-BISPHOSPHATE NUCLEOTIDASE 1"/>
    <property type="match status" value="1"/>
</dbReference>
<dbReference type="AlphaFoldDB" id="A0A484HC77"/>
<dbReference type="PANTHER" id="PTHR43028">
    <property type="entry name" value="3'(2'),5'-BISPHOSPHATE NUCLEOTIDASE 1"/>
    <property type="match status" value="1"/>
</dbReference>
<keyword evidence="5" id="KW-0472">Membrane</keyword>
<dbReference type="PRINTS" id="PR00377">
    <property type="entry name" value="IMPHPHTASES"/>
</dbReference>
<dbReference type="InterPro" id="IPR050725">
    <property type="entry name" value="CysQ/Inositol_MonoPase"/>
</dbReference>
<dbReference type="GO" id="GO:0008441">
    <property type="term" value="F:3'(2'),5'-bisphosphate nucleotidase activity"/>
    <property type="evidence" value="ECO:0007669"/>
    <property type="project" value="UniProtKB-EC"/>
</dbReference>
<comment type="similarity">
    <text evidence="1">Belongs to the inositol monophosphatase superfamily. CysQ family.</text>
</comment>
<dbReference type="HAMAP" id="MF_02095">
    <property type="entry name" value="CysQ"/>
    <property type="match status" value="1"/>
</dbReference>
<evidence type="ECO:0000256" key="3">
    <source>
        <dbReference type="ARBA" id="ARBA00022519"/>
    </source>
</evidence>
<gene>
    <name evidence="6" type="ORF">RIEGSTA812A_PEG_1241</name>
</gene>
<dbReference type="InterPro" id="IPR000760">
    <property type="entry name" value="Inositol_monophosphatase-like"/>
</dbReference>
<name>A0A484HC77_9ZZZZ</name>
<evidence type="ECO:0000256" key="5">
    <source>
        <dbReference type="ARBA" id="ARBA00023136"/>
    </source>
</evidence>
<evidence type="ECO:0000256" key="1">
    <source>
        <dbReference type="ARBA" id="ARBA00005289"/>
    </source>
</evidence>
<evidence type="ECO:0000256" key="4">
    <source>
        <dbReference type="ARBA" id="ARBA00022801"/>
    </source>
</evidence>
<keyword evidence="3" id="KW-0997">Cell inner membrane</keyword>
<sequence length="260" mass="28064">MHCLPSPAVFLPAVRHLARQAGEAVLSVYHSAFSVMTKTDDSPVTEADQIAERLIVEGLQRLTCDIPVVAEESITARWPLEAPDSPFWLVDPLDGTEDFIQHNDEFTINIALIQKQRPVLGVIYVPVYEHLYAAVKQGTAMVERAGIANPICVRVPPAHDVVVVASRTHGDPALLEAFLHSRQAQCVIRASSSLKLCLVAAGKADFYPRFGKTMEWDTAAGHAILNAAGGRVCTTSGEELHYGKPGFGNPNFIACGAAPC</sequence>
<dbReference type="Pfam" id="PF00459">
    <property type="entry name" value="Inositol_P"/>
    <property type="match status" value="1"/>
</dbReference>
<dbReference type="NCBIfam" id="TIGR01331">
    <property type="entry name" value="bisphos_cysQ"/>
    <property type="match status" value="1"/>
</dbReference>
<proteinExistence type="inferred from homology"/>
<dbReference type="PROSITE" id="PS00630">
    <property type="entry name" value="IMP_2"/>
    <property type="match status" value="1"/>
</dbReference>
<dbReference type="GO" id="GO:0000287">
    <property type="term" value="F:magnesium ion binding"/>
    <property type="evidence" value="ECO:0007669"/>
    <property type="project" value="InterPro"/>
</dbReference>
<dbReference type="CDD" id="cd01638">
    <property type="entry name" value="CysQ"/>
    <property type="match status" value="1"/>
</dbReference>
<dbReference type="EC" id="3.1.3.7" evidence="6"/>
<dbReference type="InterPro" id="IPR020550">
    <property type="entry name" value="Inositol_monophosphatase_CS"/>
</dbReference>
<keyword evidence="4 6" id="KW-0378">Hydrolase</keyword>
<dbReference type="GO" id="GO:0050427">
    <property type="term" value="P:3'-phosphoadenosine 5'-phosphosulfate metabolic process"/>
    <property type="evidence" value="ECO:0007669"/>
    <property type="project" value="TreeGrafter"/>
</dbReference>
<reference evidence="6" key="1">
    <citation type="submission" date="2018-10" db="EMBL/GenBank/DDBJ databases">
        <authorList>
            <person name="Gruber-Vodicka H."/>
            <person name="Jaeckle O."/>
        </authorList>
    </citation>
    <scope>NUCLEOTIDE SEQUENCE</scope>
</reference>